<accession>A0A9W7EMZ9</accession>
<dbReference type="PANTHER" id="PTHR10924">
    <property type="entry name" value="MAJOR FACILITATOR SUPERFAMILY PROTEIN-RELATED"/>
    <property type="match status" value="1"/>
</dbReference>
<dbReference type="Proteomes" id="UP001165085">
    <property type="component" value="Unassembled WGS sequence"/>
</dbReference>
<dbReference type="InterPro" id="IPR036259">
    <property type="entry name" value="MFS_trans_sf"/>
</dbReference>
<dbReference type="GO" id="GO:0016020">
    <property type="term" value="C:membrane"/>
    <property type="evidence" value="ECO:0007669"/>
    <property type="project" value="UniProtKB-SubCell"/>
</dbReference>
<feature type="transmembrane region" description="Helical" evidence="6">
    <location>
        <begin position="446"/>
        <end position="466"/>
    </location>
</feature>
<evidence type="ECO:0000256" key="4">
    <source>
        <dbReference type="ARBA" id="ARBA00023136"/>
    </source>
</evidence>
<protein>
    <recommendedName>
        <fullName evidence="9">Major facilitator superfamily (MFS) profile domain-containing protein</fullName>
    </recommendedName>
</protein>
<feature type="transmembrane region" description="Helical" evidence="6">
    <location>
        <begin position="515"/>
        <end position="537"/>
    </location>
</feature>
<dbReference type="PANTHER" id="PTHR10924:SF6">
    <property type="entry name" value="SOLUTE CARRIER FAMILY 49 MEMBER A3"/>
    <property type="match status" value="1"/>
</dbReference>
<keyword evidence="2 6" id="KW-0812">Transmembrane</keyword>
<feature type="region of interest" description="Disordered" evidence="5">
    <location>
        <begin position="277"/>
        <end position="331"/>
    </location>
</feature>
<gene>
    <name evidence="7" type="ORF">TrST_g5870</name>
</gene>
<feature type="region of interest" description="Disordered" evidence="5">
    <location>
        <begin position="1"/>
        <end position="44"/>
    </location>
</feature>
<feature type="transmembrane region" description="Helical" evidence="6">
    <location>
        <begin position="388"/>
        <end position="411"/>
    </location>
</feature>
<feature type="transmembrane region" description="Helical" evidence="6">
    <location>
        <begin position="234"/>
        <end position="254"/>
    </location>
</feature>
<feature type="transmembrane region" description="Helical" evidence="6">
    <location>
        <begin position="106"/>
        <end position="126"/>
    </location>
</feature>
<proteinExistence type="predicted"/>
<dbReference type="GO" id="GO:0022857">
    <property type="term" value="F:transmembrane transporter activity"/>
    <property type="evidence" value="ECO:0007669"/>
    <property type="project" value="InterPro"/>
</dbReference>
<name>A0A9W7EMZ9_9STRA</name>
<evidence type="ECO:0008006" key="9">
    <source>
        <dbReference type="Google" id="ProtNLM"/>
    </source>
</evidence>
<evidence type="ECO:0000313" key="8">
    <source>
        <dbReference type="Proteomes" id="UP001165085"/>
    </source>
</evidence>
<evidence type="ECO:0000256" key="6">
    <source>
        <dbReference type="SAM" id="Phobius"/>
    </source>
</evidence>
<comment type="subcellular location">
    <subcellularLocation>
        <location evidence="1">Membrane</location>
        <topology evidence="1">Multi-pass membrane protein</topology>
    </subcellularLocation>
</comment>
<keyword evidence="8" id="KW-1185">Reference proteome</keyword>
<evidence type="ECO:0000256" key="2">
    <source>
        <dbReference type="ARBA" id="ARBA00022692"/>
    </source>
</evidence>
<dbReference type="InterPro" id="IPR049680">
    <property type="entry name" value="FLVCR1-2_SLC49-like"/>
</dbReference>
<feature type="transmembrane region" description="Helical" evidence="6">
    <location>
        <begin position="354"/>
        <end position="376"/>
    </location>
</feature>
<evidence type="ECO:0000256" key="5">
    <source>
        <dbReference type="SAM" id="MobiDB-lite"/>
    </source>
</evidence>
<sequence length="577" mass="64302">MRAPFSPKRLSTKKTPRHYHDSRPSHLEPPSSARHSVTSSINSSTSRRSILERLTSPFFETNDREFKVYPQRFLNLLLLSLLNFISDWQCYSIAPVGDFVEEKYEGLHSEALVSLFLFGNFIVTFLEPQVVHYFSLRGCVCIGAFTMTVGSFLKSCIYNPFLTDNQIITLGTFIIGLSQPLVQCTPALLSSTWFPHNERTMATSLALNSNQLGIGFSFGVGAAVVRSVDDVQNYFLSLAVGTMCVCICTIFFFVDKPLTPPSHSAMIASQNLENKHKPPPIIHTSNANAHPQPPQTPPQDIPSRYGTLKPQPPYTVEKVRDDSDEDSDSAQSSETVATVVYEVSFISKFLKPGFVHALIAFTTSAIVINVLSTFMDPILQYRGHGKKYTAIVGFTFQMLVMCSSFVVGGYTDNNRNYFTVIITLLIIGAVFLAVCGYALEGASGQIQIWWALLLVSVTVGPLQPIATELGVEVVYPQSENVVLVLQQLSANLLSALFIPVFEALKYAGTDWDTPIPMYAFSFGVLTFLHALATIQFMTFKGTYRRFRHENMRKENQKKRVHSRDASEVTKLLNLETV</sequence>
<comment type="caution">
    <text evidence="7">The sequence shown here is derived from an EMBL/GenBank/DDBJ whole genome shotgun (WGS) entry which is preliminary data.</text>
</comment>
<dbReference type="OrthoDB" id="422206at2759"/>
<dbReference type="Gene3D" id="1.20.1250.20">
    <property type="entry name" value="MFS general substrate transporter like domains"/>
    <property type="match status" value="1"/>
</dbReference>
<keyword evidence="3 6" id="KW-1133">Transmembrane helix</keyword>
<dbReference type="EMBL" id="BRXY01000284">
    <property type="protein sequence ID" value="GMH83720.1"/>
    <property type="molecule type" value="Genomic_DNA"/>
</dbReference>
<feature type="transmembrane region" description="Helical" evidence="6">
    <location>
        <begin position="73"/>
        <end position="94"/>
    </location>
</feature>
<organism evidence="7 8">
    <name type="scientific">Triparma strigata</name>
    <dbReference type="NCBI Taxonomy" id="1606541"/>
    <lineage>
        <taxon>Eukaryota</taxon>
        <taxon>Sar</taxon>
        <taxon>Stramenopiles</taxon>
        <taxon>Ochrophyta</taxon>
        <taxon>Bolidophyceae</taxon>
        <taxon>Parmales</taxon>
        <taxon>Triparmaceae</taxon>
        <taxon>Triparma</taxon>
    </lineage>
</organism>
<dbReference type="InterPro" id="IPR011701">
    <property type="entry name" value="MFS"/>
</dbReference>
<feature type="compositionally biased region" description="Pro residues" evidence="5">
    <location>
        <begin position="291"/>
        <end position="300"/>
    </location>
</feature>
<reference evidence="8" key="1">
    <citation type="journal article" date="2023" name="Commun. Biol.">
        <title>Genome analysis of Parmales, the sister group of diatoms, reveals the evolutionary specialization of diatoms from phago-mixotrophs to photoautotrophs.</title>
        <authorList>
            <person name="Ban H."/>
            <person name="Sato S."/>
            <person name="Yoshikawa S."/>
            <person name="Yamada K."/>
            <person name="Nakamura Y."/>
            <person name="Ichinomiya M."/>
            <person name="Sato N."/>
            <person name="Blanc-Mathieu R."/>
            <person name="Endo H."/>
            <person name="Kuwata A."/>
            <person name="Ogata H."/>
        </authorList>
    </citation>
    <scope>NUCLEOTIDE SEQUENCE [LARGE SCALE GENOMIC DNA]</scope>
    <source>
        <strain evidence="8">NIES 3701</strain>
    </source>
</reference>
<dbReference type="AlphaFoldDB" id="A0A9W7EMZ9"/>
<keyword evidence="4 6" id="KW-0472">Membrane</keyword>
<dbReference type="SUPFAM" id="SSF103473">
    <property type="entry name" value="MFS general substrate transporter"/>
    <property type="match status" value="1"/>
</dbReference>
<dbReference type="Pfam" id="PF07690">
    <property type="entry name" value="MFS_1"/>
    <property type="match status" value="1"/>
</dbReference>
<evidence type="ECO:0000256" key="3">
    <source>
        <dbReference type="ARBA" id="ARBA00022989"/>
    </source>
</evidence>
<evidence type="ECO:0000256" key="1">
    <source>
        <dbReference type="ARBA" id="ARBA00004141"/>
    </source>
</evidence>
<feature type="transmembrane region" description="Helical" evidence="6">
    <location>
        <begin position="417"/>
        <end position="439"/>
    </location>
</feature>
<feature type="transmembrane region" description="Helical" evidence="6">
    <location>
        <begin position="138"/>
        <end position="161"/>
    </location>
</feature>
<evidence type="ECO:0000313" key="7">
    <source>
        <dbReference type="EMBL" id="GMH83720.1"/>
    </source>
</evidence>